<keyword evidence="9" id="KW-1185">Reference proteome</keyword>
<evidence type="ECO:0000256" key="7">
    <source>
        <dbReference type="SAM" id="Phobius"/>
    </source>
</evidence>
<evidence type="ECO:0000256" key="6">
    <source>
        <dbReference type="ARBA" id="ARBA00023136"/>
    </source>
</evidence>
<evidence type="ECO:0000256" key="5">
    <source>
        <dbReference type="ARBA" id="ARBA00022989"/>
    </source>
</evidence>
<keyword evidence="5 7" id="KW-1133">Transmembrane helix</keyword>
<feature type="transmembrane region" description="Helical" evidence="7">
    <location>
        <begin position="386"/>
        <end position="407"/>
    </location>
</feature>
<name>A0A1I7HVW8_9FIRM</name>
<gene>
    <name evidence="8" type="ORF">SAMN05216508_12511</name>
</gene>
<feature type="transmembrane region" description="Helical" evidence="7">
    <location>
        <begin position="179"/>
        <end position="199"/>
    </location>
</feature>
<feature type="transmembrane region" description="Helical" evidence="7">
    <location>
        <begin position="101"/>
        <end position="122"/>
    </location>
</feature>
<dbReference type="InterPro" id="IPR011701">
    <property type="entry name" value="MFS"/>
</dbReference>
<evidence type="ECO:0000313" key="9">
    <source>
        <dbReference type="Proteomes" id="UP000198817"/>
    </source>
</evidence>
<dbReference type="OrthoDB" id="9772725at2"/>
<sequence length="457" mass="50488">MPEKKTRYPFAFWVCGCTEIFERLSFYLGRSLILLFATATVAAGGLGLSDVTGAKMQSNLTAFSYLAAIVGGIIVDKWIGARYTTPIGMLIVAAGYFCGSIAHNATMVNFMIFGVCFGLGLFKTGPMVGKIVRTEDLKSAYSIRYSLVNVGALVGPLLSGVLYTKFFAHGSMLGFRPCFRLASIVMLAGAVWFTLGIMLKGGDAGKRPFKTEKTQEELEREAAQKAANKEVKLTLNANEKKRIWAIILISAFQIIFWLFWYLAYLPAYYYWGTNMSWKVGNFTIPTNWFDACNALFCIISGPLTAMLWHKLESRPQGDISLFKKLGIALGFLGCGYIFYAIVDIARGSGKPSCLLLVIFLVFLTLGEMFFSPLGSAFIAEYSPSRLMAIMMSVWSLGIFFAAKLYAYVYQFAFGGHFKFTHACIGVAIAAFLCTVILFAMDKPLRSLVEKKEDQAEA</sequence>
<proteinExistence type="predicted"/>
<evidence type="ECO:0000256" key="2">
    <source>
        <dbReference type="ARBA" id="ARBA00022448"/>
    </source>
</evidence>
<dbReference type="STRING" id="155865.SAMN05216515_1285"/>
<feature type="transmembrane region" description="Helical" evidence="7">
    <location>
        <begin position="60"/>
        <end position="81"/>
    </location>
</feature>
<dbReference type="GO" id="GO:0022857">
    <property type="term" value="F:transmembrane transporter activity"/>
    <property type="evidence" value="ECO:0007669"/>
    <property type="project" value="InterPro"/>
</dbReference>
<evidence type="ECO:0000256" key="3">
    <source>
        <dbReference type="ARBA" id="ARBA00022475"/>
    </source>
</evidence>
<feature type="transmembrane region" description="Helical" evidence="7">
    <location>
        <begin position="419"/>
        <end position="440"/>
    </location>
</feature>
<feature type="transmembrane region" description="Helical" evidence="7">
    <location>
        <begin position="143"/>
        <end position="167"/>
    </location>
</feature>
<feature type="transmembrane region" description="Helical" evidence="7">
    <location>
        <begin position="321"/>
        <end position="342"/>
    </location>
</feature>
<dbReference type="Proteomes" id="UP000198817">
    <property type="component" value="Unassembled WGS sequence"/>
</dbReference>
<evidence type="ECO:0000313" key="8">
    <source>
        <dbReference type="EMBL" id="SFU64830.1"/>
    </source>
</evidence>
<keyword evidence="3" id="KW-1003">Cell membrane</keyword>
<feature type="transmembrane region" description="Helical" evidence="7">
    <location>
        <begin position="27"/>
        <end position="48"/>
    </location>
</feature>
<organism evidence="8 9">
    <name type="scientific">Eubacterium pyruvativorans</name>
    <dbReference type="NCBI Taxonomy" id="155865"/>
    <lineage>
        <taxon>Bacteria</taxon>
        <taxon>Bacillati</taxon>
        <taxon>Bacillota</taxon>
        <taxon>Clostridia</taxon>
        <taxon>Eubacteriales</taxon>
        <taxon>Eubacteriaceae</taxon>
        <taxon>Eubacterium</taxon>
    </lineage>
</organism>
<dbReference type="PANTHER" id="PTHR23517">
    <property type="entry name" value="RESISTANCE PROTEIN MDTM, PUTATIVE-RELATED-RELATED"/>
    <property type="match status" value="1"/>
</dbReference>
<dbReference type="InterPro" id="IPR050171">
    <property type="entry name" value="MFS_Transporters"/>
</dbReference>
<comment type="subcellular location">
    <subcellularLocation>
        <location evidence="1">Cell membrane</location>
        <topology evidence="1">Multi-pass membrane protein</topology>
    </subcellularLocation>
</comment>
<keyword evidence="4 7" id="KW-0812">Transmembrane</keyword>
<dbReference type="InterPro" id="IPR036259">
    <property type="entry name" value="MFS_trans_sf"/>
</dbReference>
<dbReference type="SUPFAM" id="SSF103473">
    <property type="entry name" value="MFS general substrate transporter"/>
    <property type="match status" value="1"/>
</dbReference>
<feature type="transmembrane region" description="Helical" evidence="7">
    <location>
        <begin position="243"/>
        <end position="268"/>
    </location>
</feature>
<feature type="transmembrane region" description="Helical" evidence="7">
    <location>
        <begin position="354"/>
        <end position="379"/>
    </location>
</feature>
<dbReference type="Pfam" id="PF07690">
    <property type="entry name" value="MFS_1"/>
    <property type="match status" value="1"/>
</dbReference>
<keyword evidence="2" id="KW-0813">Transport</keyword>
<reference evidence="8 9" key="1">
    <citation type="submission" date="2016-10" db="EMBL/GenBank/DDBJ databases">
        <authorList>
            <person name="de Groot N.N."/>
        </authorList>
    </citation>
    <scope>NUCLEOTIDE SEQUENCE [LARGE SCALE GENOMIC DNA]</scope>
    <source>
        <strain evidence="8 9">KHGC13</strain>
    </source>
</reference>
<dbReference type="AlphaFoldDB" id="A0A1I7HVW8"/>
<dbReference type="Gene3D" id="1.20.1250.20">
    <property type="entry name" value="MFS general substrate transporter like domains"/>
    <property type="match status" value="2"/>
</dbReference>
<evidence type="ECO:0000256" key="1">
    <source>
        <dbReference type="ARBA" id="ARBA00004651"/>
    </source>
</evidence>
<dbReference type="EMBL" id="FPBT01000025">
    <property type="protein sequence ID" value="SFU64830.1"/>
    <property type="molecule type" value="Genomic_DNA"/>
</dbReference>
<evidence type="ECO:0000256" key="4">
    <source>
        <dbReference type="ARBA" id="ARBA00022692"/>
    </source>
</evidence>
<dbReference type="RefSeq" id="WP_090471833.1">
    <property type="nucleotide sequence ID" value="NZ_FOWF01000028.1"/>
</dbReference>
<dbReference type="PANTHER" id="PTHR23517:SF15">
    <property type="entry name" value="PROTON-DEPENDENT OLIGOPEPTIDE FAMILY TRANSPORT PROTEIN"/>
    <property type="match status" value="1"/>
</dbReference>
<dbReference type="GO" id="GO:0005886">
    <property type="term" value="C:plasma membrane"/>
    <property type="evidence" value="ECO:0007669"/>
    <property type="project" value="UniProtKB-SubCell"/>
</dbReference>
<accession>A0A1I7HVW8</accession>
<feature type="transmembrane region" description="Helical" evidence="7">
    <location>
        <begin position="288"/>
        <end position="309"/>
    </location>
</feature>
<protein>
    <submittedName>
        <fullName evidence="8">Dipeptide/tripeptide permease</fullName>
    </submittedName>
</protein>
<keyword evidence="6 7" id="KW-0472">Membrane</keyword>